<comment type="subcellular location">
    <subcellularLocation>
        <location evidence="2">Nucleus</location>
    </subcellularLocation>
</comment>
<keyword evidence="5" id="KW-0479">Metal-binding</keyword>
<evidence type="ECO:0000313" key="10">
    <source>
        <dbReference type="Proteomes" id="UP001431783"/>
    </source>
</evidence>
<evidence type="ECO:0000313" key="9">
    <source>
        <dbReference type="EMBL" id="KAK9887034.1"/>
    </source>
</evidence>
<evidence type="ECO:0000256" key="5">
    <source>
        <dbReference type="ARBA" id="ARBA00022723"/>
    </source>
</evidence>
<dbReference type="GO" id="GO:0005634">
    <property type="term" value="C:nucleus"/>
    <property type="evidence" value="ECO:0007669"/>
    <property type="project" value="UniProtKB-SubCell"/>
</dbReference>
<gene>
    <name evidence="9" type="ORF">WA026_019960</name>
</gene>
<dbReference type="EMBL" id="JARQZJ010000104">
    <property type="protein sequence ID" value="KAK9887034.1"/>
    <property type="molecule type" value="Genomic_DNA"/>
</dbReference>
<dbReference type="InterPro" id="IPR027806">
    <property type="entry name" value="HARBI1_dom"/>
</dbReference>
<dbReference type="PANTHER" id="PTHR22930:SF269">
    <property type="entry name" value="NUCLEASE HARBI1-LIKE PROTEIN"/>
    <property type="match status" value="1"/>
</dbReference>
<dbReference type="GO" id="GO:0046872">
    <property type="term" value="F:metal ion binding"/>
    <property type="evidence" value="ECO:0007669"/>
    <property type="project" value="UniProtKB-KW"/>
</dbReference>
<dbReference type="InterPro" id="IPR045249">
    <property type="entry name" value="HARBI1-like"/>
</dbReference>
<dbReference type="PANTHER" id="PTHR22930">
    <property type="match status" value="1"/>
</dbReference>
<comment type="cofactor">
    <cofactor evidence="1">
        <name>a divalent metal cation</name>
        <dbReference type="ChEBI" id="CHEBI:60240"/>
    </cofactor>
</comment>
<protein>
    <recommendedName>
        <fullName evidence="8">DDE Tnp4 domain-containing protein</fullName>
    </recommendedName>
</protein>
<evidence type="ECO:0000256" key="1">
    <source>
        <dbReference type="ARBA" id="ARBA00001968"/>
    </source>
</evidence>
<dbReference type="Proteomes" id="UP001431783">
    <property type="component" value="Unassembled WGS sequence"/>
</dbReference>
<proteinExistence type="inferred from homology"/>
<keyword evidence="6" id="KW-0378">Hydrolase</keyword>
<keyword evidence="4" id="KW-0540">Nuclease</keyword>
<accession>A0AAW1V1R5</accession>
<organism evidence="9 10">
    <name type="scientific">Henosepilachna vigintioctopunctata</name>
    <dbReference type="NCBI Taxonomy" id="420089"/>
    <lineage>
        <taxon>Eukaryota</taxon>
        <taxon>Metazoa</taxon>
        <taxon>Ecdysozoa</taxon>
        <taxon>Arthropoda</taxon>
        <taxon>Hexapoda</taxon>
        <taxon>Insecta</taxon>
        <taxon>Pterygota</taxon>
        <taxon>Neoptera</taxon>
        <taxon>Endopterygota</taxon>
        <taxon>Coleoptera</taxon>
        <taxon>Polyphaga</taxon>
        <taxon>Cucujiformia</taxon>
        <taxon>Coccinelloidea</taxon>
        <taxon>Coccinellidae</taxon>
        <taxon>Epilachninae</taxon>
        <taxon>Epilachnini</taxon>
        <taxon>Henosepilachna</taxon>
    </lineage>
</organism>
<keyword evidence="7" id="KW-0539">Nucleus</keyword>
<dbReference type="AlphaFoldDB" id="A0AAW1V1R5"/>
<keyword evidence="10" id="KW-1185">Reference proteome</keyword>
<evidence type="ECO:0000256" key="4">
    <source>
        <dbReference type="ARBA" id="ARBA00022722"/>
    </source>
</evidence>
<feature type="domain" description="DDE Tnp4" evidence="8">
    <location>
        <begin position="184"/>
        <end position="316"/>
    </location>
</feature>
<evidence type="ECO:0000259" key="8">
    <source>
        <dbReference type="Pfam" id="PF13359"/>
    </source>
</evidence>
<evidence type="ECO:0000256" key="7">
    <source>
        <dbReference type="ARBA" id="ARBA00023242"/>
    </source>
</evidence>
<evidence type="ECO:0000256" key="6">
    <source>
        <dbReference type="ARBA" id="ARBA00022801"/>
    </source>
</evidence>
<dbReference type="GO" id="GO:0016787">
    <property type="term" value="F:hydrolase activity"/>
    <property type="evidence" value="ECO:0007669"/>
    <property type="project" value="UniProtKB-KW"/>
</dbReference>
<comment type="similarity">
    <text evidence="3">Belongs to the HARBI1 family.</text>
</comment>
<comment type="caution">
    <text evidence="9">The sequence shown here is derived from an EMBL/GenBank/DDBJ whole genome shotgun (WGS) entry which is preliminary data.</text>
</comment>
<evidence type="ECO:0000256" key="3">
    <source>
        <dbReference type="ARBA" id="ARBA00006958"/>
    </source>
</evidence>
<name>A0AAW1V1R5_9CUCU</name>
<reference evidence="9 10" key="1">
    <citation type="submission" date="2023-03" db="EMBL/GenBank/DDBJ databases">
        <title>Genome insight into feeding habits of ladybird beetles.</title>
        <authorList>
            <person name="Li H.-S."/>
            <person name="Huang Y.-H."/>
            <person name="Pang H."/>
        </authorList>
    </citation>
    <scope>NUCLEOTIDE SEQUENCE [LARGE SCALE GENOMIC DNA]</scope>
    <source>
        <strain evidence="9">SYSU_2023b</strain>
        <tissue evidence="9">Whole body</tissue>
    </source>
</reference>
<dbReference type="GO" id="GO:0004518">
    <property type="term" value="F:nuclease activity"/>
    <property type="evidence" value="ECO:0007669"/>
    <property type="project" value="UniProtKB-KW"/>
</dbReference>
<dbReference type="Pfam" id="PF13359">
    <property type="entry name" value="DDE_Tnp_4"/>
    <property type="match status" value="1"/>
</dbReference>
<sequence length="317" mass="36673">MDNTSRKYMLMIAACVGCIMILHHCGKKSKVNRKNRRTWARKWLQKRDEGRGLSSMLNNELLNDDPQAYRNFLRMSNTQFEYILQQIEKSISKQDTNMRQCVTARTKLEITLRYLASGDSYRSLMYSMRVHESTISKFLPIVCKSIIEKLRPIYLKTPNTKEQWKATADKFNELWNFPNCLGALDGRHITFRAPISDGSFYYNYKGSNSIVLLALVNANYMFTYVNIGVNGRISDGGVFSRSNLCNGMKSNLLNFPETVELPGTTEKVPYVIVADDAFPLLTNLMKPYPERDLTHDCRIFNYRLSRARRIVENAFAF</sequence>
<evidence type="ECO:0000256" key="2">
    <source>
        <dbReference type="ARBA" id="ARBA00004123"/>
    </source>
</evidence>